<keyword evidence="4 5" id="KW-0067">ATP-binding</keyword>
<keyword evidence="3 5" id="KW-0418">Kinase</keyword>
<dbReference type="SUPFAM" id="SSF55931">
    <property type="entry name" value="Glutamine synthetase/guanido kinase"/>
    <property type="match status" value="1"/>
</dbReference>
<evidence type="ECO:0000256" key="4">
    <source>
        <dbReference type="ARBA" id="ARBA00022840"/>
    </source>
</evidence>
<feature type="binding site" evidence="5">
    <location>
        <position position="53"/>
    </location>
    <ligand>
        <name>ATP</name>
        <dbReference type="ChEBI" id="CHEBI:30616"/>
    </ligand>
</feature>
<proteinExistence type="inferred from homology"/>
<dbReference type="AlphaFoldDB" id="A0A2C9JLJ2"/>
<reference evidence="8" key="1">
    <citation type="submission" date="2020-05" db="UniProtKB">
        <authorList>
            <consortium name="EnsemblMetazoa"/>
        </authorList>
    </citation>
    <scope>IDENTIFICATION</scope>
    <source>
        <strain evidence="8">BB02</strain>
    </source>
</reference>
<organism evidence="8 9">
    <name type="scientific">Biomphalaria glabrata</name>
    <name type="common">Bloodfluke planorb</name>
    <name type="synonym">Freshwater snail</name>
    <dbReference type="NCBI Taxonomy" id="6526"/>
    <lineage>
        <taxon>Eukaryota</taxon>
        <taxon>Metazoa</taxon>
        <taxon>Spiralia</taxon>
        <taxon>Lophotrochozoa</taxon>
        <taxon>Mollusca</taxon>
        <taxon>Gastropoda</taxon>
        <taxon>Heterobranchia</taxon>
        <taxon>Euthyneura</taxon>
        <taxon>Panpulmonata</taxon>
        <taxon>Hygrophila</taxon>
        <taxon>Lymnaeoidea</taxon>
        <taxon>Planorbidae</taxon>
        <taxon>Biomphalaria</taxon>
    </lineage>
</organism>
<name>A0A2C9JLJ2_BIOGL</name>
<dbReference type="GO" id="GO:0005524">
    <property type="term" value="F:ATP binding"/>
    <property type="evidence" value="ECO:0007669"/>
    <property type="project" value="UniProtKB-UniRule"/>
</dbReference>
<evidence type="ECO:0000256" key="3">
    <source>
        <dbReference type="ARBA" id="ARBA00022777"/>
    </source>
</evidence>
<keyword evidence="1 5" id="KW-0808">Transferase</keyword>
<evidence type="ECO:0000256" key="5">
    <source>
        <dbReference type="PROSITE-ProRule" id="PRU00843"/>
    </source>
</evidence>
<evidence type="ECO:0000256" key="1">
    <source>
        <dbReference type="ARBA" id="ARBA00022679"/>
    </source>
</evidence>
<evidence type="ECO:0000313" key="8">
    <source>
        <dbReference type="EnsemblMetazoa" id="BGLB004367-PB"/>
    </source>
</evidence>
<dbReference type="VEuPathDB" id="VectorBase:BGLB004367"/>
<evidence type="ECO:0000256" key="2">
    <source>
        <dbReference type="ARBA" id="ARBA00022741"/>
    </source>
</evidence>
<dbReference type="GO" id="GO:0004111">
    <property type="term" value="F:creatine kinase activity"/>
    <property type="evidence" value="ECO:0007669"/>
    <property type="project" value="InterPro"/>
</dbReference>
<feature type="domain" description="Phosphagen kinase C-terminal" evidence="7">
    <location>
        <begin position="1"/>
        <end position="176"/>
    </location>
</feature>
<feature type="binding site" evidence="5">
    <location>
        <position position="97"/>
    </location>
    <ligand>
        <name>ATP</name>
        <dbReference type="ChEBI" id="CHEBI:30616"/>
    </ligand>
</feature>
<feature type="binding site" evidence="5">
    <location>
        <begin position="148"/>
        <end position="152"/>
    </location>
    <ligand>
        <name>ATP</name>
        <dbReference type="ChEBI" id="CHEBI:30616"/>
    </ligand>
</feature>
<evidence type="ECO:0000256" key="6">
    <source>
        <dbReference type="RuleBase" id="RU000505"/>
    </source>
</evidence>
<dbReference type="Gene3D" id="3.30.590.10">
    <property type="entry name" value="Glutamine synthetase/guanido kinase, catalytic domain"/>
    <property type="match status" value="1"/>
</dbReference>
<gene>
    <name evidence="8" type="primary">106059006</name>
</gene>
<dbReference type="InterPro" id="IPR000749">
    <property type="entry name" value="ATP-guanido_PTrfase"/>
</dbReference>
<dbReference type="PROSITE" id="PS00112">
    <property type="entry name" value="PHOSPHAGEN_KINASE"/>
    <property type="match status" value="1"/>
</dbReference>
<evidence type="ECO:0000259" key="7">
    <source>
        <dbReference type="PROSITE" id="PS51510"/>
    </source>
</evidence>
<dbReference type="KEGG" id="bgt:106059006"/>
<keyword evidence="2 5" id="KW-0547">Nucleotide-binding</keyword>
<comment type="caution">
    <text evidence="5">Lacks conserved residue(s) required for the propagation of feature annotation.</text>
</comment>
<dbReference type="InterPro" id="IPR014746">
    <property type="entry name" value="Gln_synth/guanido_kin_cat_dom"/>
</dbReference>
<dbReference type="GO" id="GO:0046314">
    <property type="term" value="P:phosphocreatine biosynthetic process"/>
    <property type="evidence" value="ECO:0007669"/>
    <property type="project" value="InterPro"/>
</dbReference>
<dbReference type="PROSITE" id="PS51510">
    <property type="entry name" value="PHOSPHAGEN_KINASE_C"/>
    <property type="match status" value="1"/>
</dbReference>
<dbReference type="PANTHER" id="PTHR11547">
    <property type="entry name" value="ARGININE OR CREATINE KINASE"/>
    <property type="match status" value="1"/>
</dbReference>
<dbReference type="VEuPathDB" id="VectorBase:BGLAX_041463"/>
<dbReference type="STRING" id="6526.A0A2C9JLJ2"/>
<sequence>MSHSIVSLFGQNRKDIEAKALEALNSFSEDLKGTYYPLSDMDEDTQSRLTEEHFLFNDSDRFLKAAGGYNDWPTARGIFYNESKTFLVWVNEEDHLRVISMQKGGDIGAVYKRLATAYKTLEEKLKFSRDDRVGFLTFCPTNLGTTLRASVHIKIPLLSATDKFKSLCEKLNLQAR</sequence>
<dbReference type="Proteomes" id="UP000076420">
    <property type="component" value="Unassembled WGS sequence"/>
</dbReference>
<dbReference type="Pfam" id="PF00217">
    <property type="entry name" value="ATP-gua_Ptrans"/>
    <property type="match status" value="1"/>
</dbReference>
<evidence type="ECO:0000313" key="9">
    <source>
        <dbReference type="Proteomes" id="UP000076420"/>
    </source>
</evidence>
<dbReference type="PANTHER" id="PTHR11547:SF38">
    <property type="entry name" value="ARGININE KINASE 1-RELATED"/>
    <property type="match status" value="1"/>
</dbReference>
<dbReference type="InterPro" id="IPR022415">
    <property type="entry name" value="ATP-guanido_PTrfase_AS"/>
</dbReference>
<dbReference type="GO" id="GO:0005615">
    <property type="term" value="C:extracellular space"/>
    <property type="evidence" value="ECO:0007669"/>
    <property type="project" value="TreeGrafter"/>
</dbReference>
<comment type="similarity">
    <text evidence="5 6">Belongs to the ATP:guanido phosphotransferase family.</text>
</comment>
<dbReference type="InterPro" id="IPR022414">
    <property type="entry name" value="ATP-guanido_PTrfase_cat"/>
</dbReference>
<accession>A0A2C9JLJ2</accession>
<dbReference type="EnsemblMetazoa" id="BGLB004367-RB">
    <property type="protein sequence ID" value="BGLB004367-PB"/>
    <property type="gene ID" value="BGLB004367"/>
</dbReference>
<protein>
    <recommendedName>
        <fullName evidence="7">Phosphagen kinase C-terminal domain-containing protein</fullName>
    </recommendedName>
</protein>